<reference evidence="3 4" key="1">
    <citation type="journal article" date="2016" name="Mol. Biol. Evol.">
        <title>Comparative Genomics of Early-Diverging Mushroom-Forming Fungi Provides Insights into the Origins of Lignocellulose Decay Capabilities.</title>
        <authorList>
            <person name="Nagy L.G."/>
            <person name="Riley R."/>
            <person name="Tritt A."/>
            <person name="Adam C."/>
            <person name="Daum C."/>
            <person name="Floudas D."/>
            <person name="Sun H."/>
            <person name="Yadav J.S."/>
            <person name="Pangilinan J."/>
            <person name="Larsson K.H."/>
            <person name="Matsuura K."/>
            <person name="Barry K."/>
            <person name="Labutti K."/>
            <person name="Kuo R."/>
            <person name="Ohm R.A."/>
            <person name="Bhattacharya S.S."/>
            <person name="Shirouzu T."/>
            <person name="Yoshinaga Y."/>
            <person name="Martin F.M."/>
            <person name="Grigoriev I.V."/>
            <person name="Hibbett D.S."/>
        </authorList>
    </citation>
    <scope>NUCLEOTIDE SEQUENCE [LARGE SCALE GENOMIC DNA]</scope>
    <source>
        <strain evidence="3 4">HHB10207 ss-3</strain>
    </source>
</reference>
<keyword evidence="4" id="KW-1185">Reference proteome</keyword>
<evidence type="ECO:0000256" key="2">
    <source>
        <dbReference type="SAM" id="SignalP"/>
    </source>
</evidence>
<feature type="chain" id="PRO_5007872245" evidence="2">
    <location>
        <begin position="21"/>
        <end position="198"/>
    </location>
</feature>
<keyword evidence="2" id="KW-0732">Signal</keyword>
<feature type="region of interest" description="Disordered" evidence="1">
    <location>
        <begin position="66"/>
        <end position="85"/>
    </location>
</feature>
<sequence length="198" mass="21219">MFTVTKVGVLLILCTSSAIGVVTLETRSGSGCPEALVQTTRTITHHGHSVEITNFSCPSLEKRAAEASASASTEPRDTSSLPSRDLEEMTKRSASQCTGNPLNCICGQTCTTNCNTLISELVILSDCQTLTLVVGSEQGSFFLGPMGSQSAKFDTCEITAFNPSSSTTIEYCFDDWVRAPFSLLDWADWADWCGFGCV</sequence>
<evidence type="ECO:0000313" key="4">
    <source>
        <dbReference type="Proteomes" id="UP000076798"/>
    </source>
</evidence>
<evidence type="ECO:0000256" key="1">
    <source>
        <dbReference type="SAM" id="MobiDB-lite"/>
    </source>
</evidence>
<name>A0A166DKR6_9AGAM</name>
<dbReference type="Proteomes" id="UP000076798">
    <property type="component" value="Unassembled WGS sequence"/>
</dbReference>
<accession>A0A166DKR6</accession>
<gene>
    <name evidence="3" type="ORF">SISSUDRAFT_721424</name>
</gene>
<organism evidence="3 4">
    <name type="scientific">Sistotremastrum suecicum HHB10207 ss-3</name>
    <dbReference type="NCBI Taxonomy" id="1314776"/>
    <lineage>
        <taxon>Eukaryota</taxon>
        <taxon>Fungi</taxon>
        <taxon>Dikarya</taxon>
        <taxon>Basidiomycota</taxon>
        <taxon>Agaricomycotina</taxon>
        <taxon>Agaricomycetes</taxon>
        <taxon>Sistotremastrales</taxon>
        <taxon>Sistotremastraceae</taxon>
        <taxon>Sistotremastrum</taxon>
    </lineage>
</organism>
<proteinExistence type="predicted"/>
<dbReference type="STRING" id="1314776.A0A166DKR6"/>
<dbReference type="AlphaFoldDB" id="A0A166DKR6"/>
<protein>
    <submittedName>
        <fullName evidence="3">Uncharacterized protein</fullName>
    </submittedName>
</protein>
<feature type="signal peptide" evidence="2">
    <location>
        <begin position="1"/>
        <end position="20"/>
    </location>
</feature>
<evidence type="ECO:0000313" key="3">
    <source>
        <dbReference type="EMBL" id="KZT38636.1"/>
    </source>
</evidence>
<dbReference type="EMBL" id="KV428059">
    <property type="protein sequence ID" value="KZT38636.1"/>
    <property type="molecule type" value="Genomic_DNA"/>
</dbReference>